<evidence type="ECO:0000313" key="4">
    <source>
        <dbReference type="EMBL" id="EFC40161.1"/>
    </source>
</evidence>
<evidence type="ECO:0000256" key="2">
    <source>
        <dbReference type="PROSITE-ProRule" id="PRU00703"/>
    </source>
</evidence>
<dbReference type="InterPro" id="IPR046342">
    <property type="entry name" value="CBS_dom_sf"/>
</dbReference>
<dbReference type="PANTHER" id="PTHR43080">
    <property type="entry name" value="CBS DOMAIN-CONTAINING PROTEIN CBSX3, MITOCHONDRIAL"/>
    <property type="match status" value="1"/>
</dbReference>
<evidence type="ECO:0000259" key="3">
    <source>
        <dbReference type="PROSITE" id="PS51371"/>
    </source>
</evidence>
<dbReference type="InterPro" id="IPR051257">
    <property type="entry name" value="Diverse_CBS-Domain"/>
</dbReference>
<name>D2VSQ1_NAEGR</name>
<evidence type="ECO:0000256" key="1">
    <source>
        <dbReference type="ARBA" id="ARBA00023122"/>
    </source>
</evidence>
<keyword evidence="1 2" id="KW-0129">CBS domain</keyword>
<feature type="domain" description="CBS" evidence="3">
    <location>
        <begin position="14"/>
        <end position="76"/>
    </location>
</feature>
<sequence length="152" mass="16771">MPIPQTCAELKASTSHSKLVVVTPETTLDKCLMAMVENDVRHLVVVSSEDNGKIVGLISERDIRLAIGSPLIHKDMDIKKEIDEFSKQVASSIMTKNVFTVKENDSILEAAKIMRVSRIGCLPIVNDADSIVGVITRSDMLDQLIRVLEPKE</sequence>
<dbReference type="Gene3D" id="3.10.580.10">
    <property type="entry name" value="CBS-domain"/>
    <property type="match status" value="1"/>
</dbReference>
<evidence type="ECO:0000313" key="5">
    <source>
        <dbReference type="Proteomes" id="UP000006671"/>
    </source>
</evidence>
<dbReference type="PANTHER" id="PTHR43080:SF2">
    <property type="entry name" value="CBS DOMAIN-CONTAINING PROTEIN"/>
    <property type="match status" value="1"/>
</dbReference>
<dbReference type="SUPFAM" id="SSF54631">
    <property type="entry name" value="CBS-domain pair"/>
    <property type="match status" value="1"/>
</dbReference>
<gene>
    <name evidence="4" type="ORF">NAEGRDRAFT_82749</name>
</gene>
<dbReference type="RefSeq" id="XP_002672905.1">
    <property type="nucleotide sequence ID" value="XM_002672859.1"/>
</dbReference>
<accession>D2VSQ1</accession>
<dbReference type="KEGG" id="ngr:NAEGRDRAFT_82749"/>
<feature type="domain" description="CBS" evidence="3">
    <location>
        <begin position="94"/>
        <end position="152"/>
    </location>
</feature>
<dbReference type="PROSITE" id="PS51371">
    <property type="entry name" value="CBS"/>
    <property type="match status" value="2"/>
</dbReference>
<keyword evidence="5" id="KW-1185">Reference proteome</keyword>
<dbReference type="OrthoDB" id="418595at2759"/>
<protein>
    <submittedName>
        <fullName evidence="4">CBS-domain-containing protein</fullName>
    </submittedName>
</protein>
<dbReference type="VEuPathDB" id="AmoebaDB:NAEGRDRAFT_82749"/>
<reference evidence="4 5" key="1">
    <citation type="journal article" date="2010" name="Cell">
        <title>The genome of Naegleria gruberi illuminates early eukaryotic versatility.</title>
        <authorList>
            <person name="Fritz-Laylin L.K."/>
            <person name="Prochnik S.E."/>
            <person name="Ginger M.L."/>
            <person name="Dacks J.B."/>
            <person name="Carpenter M.L."/>
            <person name="Field M.C."/>
            <person name="Kuo A."/>
            <person name="Paredez A."/>
            <person name="Chapman J."/>
            <person name="Pham J."/>
            <person name="Shu S."/>
            <person name="Neupane R."/>
            <person name="Cipriano M."/>
            <person name="Mancuso J."/>
            <person name="Tu H."/>
            <person name="Salamov A."/>
            <person name="Lindquist E."/>
            <person name="Shapiro H."/>
            <person name="Lucas S."/>
            <person name="Grigoriev I.V."/>
            <person name="Cande W.Z."/>
            <person name="Fulton C."/>
            <person name="Rokhsar D.S."/>
            <person name="Dawson S.C."/>
        </authorList>
    </citation>
    <scope>NUCLEOTIDE SEQUENCE [LARGE SCALE GENOMIC DNA]</scope>
    <source>
        <strain evidence="4 5">NEG-M</strain>
    </source>
</reference>
<dbReference type="EMBL" id="GG738894">
    <property type="protein sequence ID" value="EFC40161.1"/>
    <property type="molecule type" value="Genomic_DNA"/>
</dbReference>
<dbReference type="OMA" id="HTNIMTA"/>
<proteinExistence type="predicted"/>
<dbReference type="Pfam" id="PF00571">
    <property type="entry name" value="CBS"/>
    <property type="match status" value="2"/>
</dbReference>
<organism evidence="5">
    <name type="scientific">Naegleria gruberi</name>
    <name type="common">Amoeba</name>
    <dbReference type="NCBI Taxonomy" id="5762"/>
    <lineage>
        <taxon>Eukaryota</taxon>
        <taxon>Discoba</taxon>
        <taxon>Heterolobosea</taxon>
        <taxon>Tetramitia</taxon>
        <taxon>Eutetramitia</taxon>
        <taxon>Vahlkampfiidae</taxon>
        <taxon>Naegleria</taxon>
    </lineage>
</organism>
<dbReference type="InParanoid" id="D2VSQ1"/>
<dbReference type="InterPro" id="IPR000644">
    <property type="entry name" value="CBS_dom"/>
</dbReference>
<dbReference type="AlphaFoldDB" id="D2VSQ1"/>
<dbReference type="GeneID" id="8855821"/>
<dbReference type="Proteomes" id="UP000006671">
    <property type="component" value="Unassembled WGS sequence"/>
</dbReference>
<dbReference type="SMART" id="SM00116">
    <property type="entry name" value="CBS"/>
    <property type="match status" value="2"/>
</dbReference>